<dbReference type="EMBL" id="LSRX01000429">
    <property type="protein sequence ID" value="OLP97551.1"/>
    <property type="molecule type" value="Genomic_DNA"/>
</dbReference>
<sequence>MEKLTQPQMVLSLRAYGEEAPKSWTRVQLMTRLKELEANGEVVAPVGKKMKTPLEEAVQELNRAATRKPTLQKYVEEQCGLRITGNETISVLQQKAMTHLLATVEASPKDPLGFGKYSVQTYENVKHNDPRYCEWARQTAKEGQCSDYLKRFAKWLETPPPMSSKTTPKAKVDIGKIVEQTKNKAKEDGYPDADHATKKETTAATPTPVTSAAAASSNDTGHMIQQLVLAVSSLAQEVQTLKDEKNTRPRKVAAQQDTEMTEEPEAKKTEDASPNPVAKAKAAAPKLAVKAAAKPKAPEAPVAAKPPGTDPQGRSHKKKVAAALAREALDAELLEGARLAEAVEAKDEEARNAHRRPIEFQIKGGDRVTRVLNLSERIKQTPGSQPKKPASSNAPPPPPDTDEEADEQPPPPPSPSSDEELQGTAEELEALRRQEEEEAVDESQLAVIPRGDVETVALNWLRSLDGNKGTLLRYFTGFRPGDFWIIDE</sequence>
<evidence type="ECO:0000313" key="3">
    <source>
        <dbReference type="Proteomes" id="UP000186817"/>
    </source>
</evidence>
<comment type="caution">
    <text evidence="2">The sequence shown here is derived from an EMBL/GenBank/DDBJ whole genome shotgun (WGS) entry which is preliminary data.</text>
</comment>
<proteinExistence type="predicted"/>
<feature type="compositionally biased region" description="Low complexity" evidence="1">
    <location>
        <begin position="276"/>
        <end position="307"/>
    </location>
</feature>
<dbReference type="OrthoDB" id="442583at2759"/>
<reference evidence="2 3" key="1">
    <citation type="submission" date="2016-02" db="EMBL/GenBank/DDBJ databases">
        <title>Genome analysis of coral dinoflagellate symbionts highlights evolutionary adaptations to a symbiotic lifestyle.</title>
        <authorList>
            <person name="Aranda M."/>
            <person name="Li Y."/>
            <person name="Liew Y.J."/>
            <person name="Baumgarten S."/>
            <person name="Simakov O."/>
            <person name="Wilson M."/>
            <person name="Piel J."/>
            <person name="Ashoor H."/>
            <person name="Bougouffa S."/>
            <person name="Bajic V.B."/>
            <person name="Ryu T."/>
            <person name="Ravasi T."/>
            <person name="Bayer T."/>
            <person name="Micklem G."/>
            <person name="Kim H."/>
            <person name="Bhak J."/>
            <person name="Lajeunesse T.C."/>
            <person name="Voolstra C.R."/>
        </authorList>
    </citation>
    <scope>NUCLEOTIDE SEQUENCE [LARGE SCALE GENOMIC DNA]</scope>
    <source>
        <strain evidence="2 3">CCMP2467</strain>
    </source>
</reference>
<name>A0A1Q9DQW3_SYMMI</name>
<dbReference type="AlphaFoldDB" id="A0A1Q9DQW3"/>
<keyword evidence="3" id="KW-1185">Reference proteome</keyword>
<feature type="region of interest" description="Disordered" evidence="1">
    <location>
        <begin position="379"/>
        <end position="445"/>
    </location>
</feature>
<feature type="region of interest" description="Disordered" evidence="1">
    <location>
        <begin position="180"/>
        <end position="218"/>
    </location>
</feature>
<feature type="compositionally biased region" description="Basic and acidic residues" evidence="1">
    <location>
        <begin position="180"/>
        <end position="201"/>
    </location>
</feature>
<feature type="region of interest" description="Disordered" evidence="1">
    <location>
        <begin position="240"/>
        <end position="322"/>
    </location>
</feature>
<accession>A0A1Q9DQW3</accession>
<evidence type="ECO:0000313" key="2">
    <source>
        <dbReference type="EMBL" id="OLP97551.1"/>
    </source>
</evidence>
<gene>
    <name evidence="2" type="ORF">AK812_SmicGene20108</name>
</gene>
<dbReference type="Proteomes" id="UP000186817">
    <property type="component" value="Unassembled WGS sequence"/>
</dbReference>
<feature type="compositionally biased region" description="Low complexity" evidence="1">
    <location>
        <begin position="202"/>
        <end position="216"/>
    </location>
</feature>
<evidence type="ECO:0000256" key="1">
    <source>
        <dbReference type="SAM" id="MobiDB-lite"/>
    </source>
</evidence>
<organism evidence="2 3">
    <name type="scientific">Symbiodinium microadriaticum</name>
    <name type="common">Dinoflagellate</name>
    <name type="synonym">Zooxanthella microadriatica</name>
    <dbReference type="NCBI Taxonomy" id="2951"/>
    <lineage>
        <taxon>Eukaryota</taxon>
        <taxon>Sar</taxon>
        <taxon>Alveolata</taxon>
        <taxon>Dinophyceae</taxon>
        <taxon>Suessiales</taxon>
        <taxon>Symbiodiniaceae</taxon>
        <taxon>Symbiodinium</taxon>
    </lineage>
</organism>
<protein>
    <submittedName>
        <fullName evidence="2">Uncharacterized protein</fullName>
    </submittedName>
</protein>